<name>A0ABC8YXV9_9POAL</name>
<dbReference type="EMBL" id="OZ075127">
    <property type="protein sequence ID" value="CAL4951594.1"/>
    <property type="molecule type" value="Genomic_DNA"/>
</dbReference>
<sequence length="256" mass="26430">MAAATTAAAAALSMKLLIDRKAQRVLFAEASKEVVDFLFSLLALPVATAVKLVGKDAMVGCVGNLYASVDRLDATYVQPGAAKNALLSPTVLSPAGSSNSSLLRLPAAPSTEQPKTFYRCTNSSSSCRSYITDSYGKACPNCSCSMSTAANFLPSSGSGSSGQAAQSAAAKGFVQGIVTYTVLDNLTVTPMSAISSITLLNAFAVKEGHRRSPGEDRAARLQRGGLAILKPSLQSKTVLTDVFLAGNNKSPARGRA</sequence>
<proteinExistence type="predicted"/>
<accession>A0ABC8YXV9</accession>
<reference evidence="1" key="1">
    <citation type="submission" date="2024-10" db="EMBL/GenBank/DDBJ databases">
        <authorList>
            <person name="Ryan C."/>
        </authorList>
    </citation>
    <scope>NUCLEOTIDE SEQUENCE [LARGE SCALE GENOMIC DNA]</scope>
</reference>
<dbReference type="InterPro" id="IPR007750">
    <property type="entry name" value="DUF674"/>
</dbReference>
<dbReference type="PANTHER" id="PTHR33103:SF53">
    <property type="entry name" value="DUF674 FAMILY PROTEIN"/>
    <property type="match status" value="1"/>
</dbReference>
<protein>
    <recommendedName>
        <fullName evidence="3">DUF674 family protein</fullName>
    </recommendedName>
</protein>
<keyword evidence="2" id="KW-1185">Reference proteome</keyword>
<evidence type="ECO:0000313" key="2">
    <source>
        <dbReference type="Proteomes" id="UP001497457"/>
    </source>
</evidence>
<organism evidence="1 2">
    <name type="scientific">Urochloa decumbens</name>
    <dbReference type="NCBI Taxonomy" id="240449"/>
    <lineage>
        <taxon>Eukaryota</taxon>
        <taxon>Viridiplantae</taxon>
        <taxon>Streptophyta</taxon>
        <taxon>Embryophyta</taxon>
        <taxon>Tracheophyta</taxon>
        <taxon>Spermatophyta</taxon>
        <taxon>Magnoliopsida</taxon>
        <taxon>Liliopsida</taxon>
        <taxon>Poales</taxon>
        <taxon>Poaceae</taxon>
        <taxon>PACMAD clade</taxon>
        <taxon>Panicoideae</taxon>
        <taxon>Panicodae</taxon>
        <taxon>Paniceae</taxon>
        <taxon>Melinidinae</taxon>
        <taxon>Urochloa</taxon>
    </lineage>
</organism>
<dbReference type="PANTHER" id="PTHR33103">
    <property type="entry name" value="OS01G0153900 PROTEIN"/>
    <property type="match status" value="1"/>
</dbReference>
<dbReference type="Proteomes" id="UP001497457">
    <property type="component" value="Chromosome 17b"/>
</dbReference>
<gene>
    <name evidence="1" type="ORF">URODEC1_LOCUS39009</name>
</gene>
<evidence type="ECO:0008006" key="3">
    <source>
        <dbReference type="Google" id="ProtNLM"/>
    </source>
</evidence>
<dbReference type="Pfam" id="PF05056">
    <property type="entry name" value="DUF674"/>
    <property type="match status" value="1"/>
</dbReference>
<dbReference type="AlphaFoldDB" id="A0ABC8YXV9"/>
<evidence type="ECO:0000313" key="1">
    <source>
        <dbReference type="EMBL" id="CAL4951594.1"/>
    </source>
</evidence>